<gene>
    <name evidence="4" type="primary">oleA</name>
    <name evidence="4" type="ORF">GURASL_11370</name>
</gene>
<protein>
    <submittedName>
        <fullName evidence="4">3-oxoacyl-ACP synthase III</fullName>
    </submittedName>
</protein>
<keyword evidence="2" id="KW-0012">Acyltransferase</keyword>
<feature type="domain" description="Beta-ketoacyl-[acyl-carrier-protein] synthase III C-terminal" evidence="3">
    <location>
        <begin position="262"/>
        <end position="346"/>
    </location>
</feature>
<sequence length="348" mass="36987">MNYRTVNLAAFGYELAPVVVTSAELEARLEPLYRKLRFVPGQLQALTGIRERRWWEPEYPLSRGAIAAGQKALAAAGIAAAELGALVYAGVCREQFEPATACRVAAGLGIGGDAVVYDLSNACLGVLNGILDVANRIELGQIRAGLVVSCESAREINELTIAAMLERCDMEQFAGSLATLTGGSGAVAVLLTDGSFPAAGAGHRLVGGVTRAAPEHHRLCLWGITPDGSGKFRQTMTTDAVNVMNYGVELGRRTWEAFLPAVGWQAGEVDRVICHQVGSAHQSAILKTLEIPLDKDFTTYEFLGNMGTVSLPLTAALADEREMLLPGERVAFLGIGSGLNCLMLGVEW</sequence>
<keyword evidence="5" id="KW-1185">Reference proteome</keyword>
<dbReference type="EMBL" id="AP027151">
    <property type="protein sequence ID" value="BDV42214.1"/>
    <property type="molecule type" value="Genomic_DNA"/>
</dbReference>
<evidence type="ECO:0000259" key="3">
    <source>
        <dbReference type="Pfam" id="PF08541"/>
    </source>
</evidence>
<dbReference type="PANTHER" id="PTHR34069">
    <property type="entry name" value="3-OXOACYL-[ACYL-CARRIER-PROTEIN] SYNTHASE 3"/>
    <property type="match status" value="1"/>
</dbReference>
<keyword evidence="1" id="KW-0808">Transferase</keyword>
<dbReference type="PANTHER" id="PTHR34069:SF3">
    <property type="entry name" value="ACYL-COA:ACYL-COA ALKYLTRANSFERASE"/>
    <property type="match status" value="1"/>
</dbReference>
<dbReference type="RefSeq" id="WP_282002530.1">
    <property type="nucleotide sequence ID" value="NZ_AP027151.1"/>
</dbReference>
<dbReference type="Proteomes" id="UP001317705">
    <property type="component" value="Chromosome"/>
</dbReference>
<organism evidence="4 5">
    <name type="scientific">Geotalea uraniireducens</name>
    <dbReference type="NCBI Taxonomy" id="351604"/>
    <lineage>
        <taxon>Bacteria</taxon>
        <taxon>Pseudomonadati</taxon>
        <taxon>Thermodesulfobacteriota</taxon>
        <taxon>Desulfuromonadia</taxon>
        <taxon>Geobacterales</taxon>
        <taxon>Geobacteraceae</taxon>
        <taxon>Geotalea</taxon>
    </lineage>
</organism>
<evidence type="ECO:0000313" key="5">
    <source>
        <dbReference type="Proteomes" id="UP001317705"/>
    </source>
</evidence>
<accession>A0ABM8EIY3</accession>
<evidence type="ECO:0000256" key="1">
    <source>
        <dbReference type="ARBA" id="ARBA00022679"/>
    </source>
</evidence>
<reference evidence="4 5" key="1">
    <citation type="submission" date="2022-12" db="EMBL/GenBank/DDBJ databases">
        <title>Polyphasic characterization of Geotalea uranireducens NIT-SL11 newly isolated from a complex of sewage sludge and microbially reduced graphene oxide.</title>
        <authorList>
            <person name="Xie L."/>
            <person name="Yoshida N."/>
            <person name="Meng L."/>
        </authorList>
    </citation>
    <scope>NUCLEOTIDE SEQUENCE [LARGE SCALE GENOMIC DNA]</scope>
    <source>
        <strain evidence="4 5">NIT-SL11</strain>
    </source>
</reference>
<proteinExistence type="predicted"/>
<name>A0ABM8EIY3_9BACT</name>
<dbReference type="NCBIfam" id="NF006720">
    <property type="entry name" value="PRK09258.1"/>
    <property type="match status" value="1"/>
</dbReference>
<dbReference type="SUPFAM" id="SSF53901">
    <property type="entry name" value="Thiolase-like"/>
    <property type="match status" value="1"/>
</dbReference>
<dbReference type="Pfam" id="PF08541">
    <property type="entry name" value="ACP_syn_III_C"/>
    <property type="match status" value="1"/>
</dbReference>
<dbReference type="InterPro" id="IPR013747">
    <property type="entry name" value="ACP_syn_III_C"/>
</dbReference>
<dbReference type="InterPro" id="IPR016039">
    <property type="entry name" value="Thiolase-like"/>
</dbReference>
<evidence type="ECO:0000313" key="4">
    <source>
        <dbReference type="EMBL" id="BDV42214.1"/>
    </source>
</evidence>
<evidence type="ECO:0000256" key="2">
    <source>
        <dbReference type="ARBA" id="ARBA00023315"/>
    </source>
</evidence>
<dbReference type="Gene3D" id="3.40.47.10">
    <property type="match status" value="2"/>
</dbReference>